<sequence length="67" mass="7701">MGCRPQCRRTRNQFHRDSYCSCGLRSAVQFGLVHLNIKQLHALKIIKIITIIAISSFKCLILVKVFI</sequence>
<dbReference type="Proteomes" id="UP001153292">
    <property type="component" value="Chromosome 2"/>
</dbReference>
<evidence type="ECO:0000313" key="2">
    <source>
        <dbReference type="Proteomes" id="UP001153292"/>
    </source>
</evidence>
<name>A0ABN8AZ27_CHISP</name>
<evidence type="ECO:0000313" key="1">
    <source>
        <dbReference type="EMBL" id="CAH0401691.1"/>
    </source>
</evidence>
<protein>
    <submittedName>
        <fullName evidence="1">Uncharacterized protein</fullName>
    </submittedName>
</protein>
<dbReference type="EMBL" id="OU963895">
    <property type="protein sequence ID" value="CAH0401691.1"/>
    <property type="molecule type" value="Genomic_DNA"/>
</dbReference>
<gene>
    <name evidence="1" type="ORF">CHILSU_LOCUS4924</name>
</gene>
<keyword evidence="2" id="KW-1185">Reference proteome</keyword>
<proteinExistence type="predicted"/>
<reference evidence="1" key="1">
    <citation type="submission" date="2021-12" db="EMBL/GenBank/DDBJ databases">
        <authorList>
            <person name="King R."/>
        </authorList>
    </citation>
    <scope>NUCLEOTIDE SEQUENCE</scope>
</reference>
<organism evidence="1 2">
    <name type="scientific">Chilo suppressalis</name>
    <name type="common">Asiatic rice borer moth</name>
    <dbReference type="NCBI Taxonomy" id="168631"/>
    <lineage>
        <taxon>Eukaryota</taxon>
        <taxon>Metazoa</taxon>
        <taxon>Ecdysozoa</taxon>
        <taxon>Arthropoda</taxon>
        <taxon>Hexapoda</taxon>
        <taxon>Insecta</taxon>
        <taxon>Pterygota</taxon>
        <taxon>Neoptera</taxon>
        <taxon>Endopterygota</taxon>
        <taxon>Lepidoptera</taxon>
        <taxon>Glossata</taxon>
        <taxon>Ditrysia</taxon>
        <taxon>Pyraloidea</taxon>
        <taxon>Crambidae</taxon>
        <taxon>Crambinae</taxon>
        <taxon>Chilo</taxon>
    </lineage>
</organism>
<accession>A0ABN8AZ27</accession>